<accession>A0A9D2P935</accession>
<evidence type="ECO:0000256" key="2">
    <source>
        <dbReference type="SAM" id="Phobius"/>
    </source>
</evidence>
<feature type="transmembrane region" description="Helical" evidence="2">
    <location>
        <begin position="33"/>
        <end position="51"/>
    </location>
</feature>
<protein>
    <submittedName>
        <fullName evidence="3">DUF3810 domain-containing protein</fullName>
    </submittedName>
</protein>
<dbReference type="AlphaFoldDB" id="A0A9D2P935"/>
<keyword evidence="2" id="KW-1133">Transmembrane helix</keyword>
<feature type="region of interest" description="Disordered" evidence="1">
    <location>
        <begin position="1"/>
        <end position="28"/>
    </location>
</feature>
<sequence length="370" mass="41569">METETEIRDRETASPSGEKKRERQPETGGKRSLLAGVILLAVSAALLAAARKLPGFADWYTVHIYPIWVGLLGRIFGLVPFSAAEIILYLLAASALAYLIRNWRRPVRTAKKAVLLAGILLLSYSLNCGINYYCVPFSAGLPYERSGHTLDELKELCSYLTEKANEYRDCAGVRLDAKTYGEAGVRAMTALGEEYPRLSGYYPRPKYLTVPWILSVQQLAGIYSPFTVEANYNNAMVAYNIPHTICHELSHLKGFMREDEANFIGFLACLQSEERQFLYSAYVMGWVYAGNALAASDPEAYVQIRSRLDGEILADLEENNRFWNQYEGKAAEVAEAVNDTYLKANSQEHGVESYGMVVDLMLDWYKNEVR</sequence>
<feature type="transmembrane region" description="Helical" evidence="2">
    <location>
        <begin position="71"/>
        <end position="101"/>
    </location>
</feature>
<gene>
    <name evidence="3" type="ORF">IAA04_00110</name>
</gene>
<feature type="transmembrane region" description="Helical" evidence="2">
    <location>
        <begin position="113"/>
        <end position="133"/>
    </location>
</feature>
<name>A0A9D2P935_9FIRM</name>
<evidence type="ECO:0000256" key="1">
    <source>
        <dbReference type="SAM" id="MobiDB-lite"/>
    </source>
</evidence>
<proteinExistence type="predicted"/>
<reference evidence="3" key="1">
    <citation type="journal article" date="2021" name="PeerJ">
        <title>Extensive microbial diversity within the chicken gut microbiome revealed by metagenomics and culture.</title>
        <authorList>
            <person name="Gilroy R."/>
            <person name="Ravi A."/>
            <person name="Getino M."/>
            <person name="Pursley I."/>
            <person name="Horton D.L."/>
            <person name="Alikhan N.F."/>
            <person name="Baker D."/>
            <person name="Gharbi K."/>
            <person name="Hall N."/>
            <person name="Watson M."/>
            <person name="Adriaenssens E.M."/>
            <person name="Foster-Nyarko E."/>
            <person name="Jarju S."/>
            <person name="Secka A."/>
            <person name="Antonio M."/>
            <person name="Oren A."/>
            <person name="Chaudhuri R.R."/>
            <person name="La Ragione R."/>
            <person name="Hildebrand F."/>
            <person name="Pallen M.J."/>
        </authorList>
    </citation>
    <scope>NUCLEOTIDE SEQUENCE</scope>
    <source>
        <strain evidence="3">CHK183-5548</strain>
    </source>
</reference>
<organism evidence="3 4">
    <name type="scientific">Candidatus Lachnoclostridium pullistercoris</name>
    <dbReference type="NCBI Taxonomy" id="2838632"/>
    <lineage>
        <taxon>Bacteria</taxon>
        <taxon>Bacillati</taxon>
        <taxon>Bacillota</taxon>
        <taxon>Clostridia</taxon>
        <taxon>Lachnospirales</taxon>
        <taxon>Lachnospiraceae</taxon>
    </lineage>
</organism>
<evidence type="ECO:0000313" key="3">
    <source>
        <dbReference type="EMBL" id="HJC46442.1"/>
    </source>
</evidence>
<reference evidence="3" key="2">
    <citation type="submission" date="2021-04" db="EMBL/GenBank/DDBJ databases">
        <authorList>
            <person name="Gilroy R."/>
        </authorList>
    </citation>
    <scope>NUCLEOTIDE SEQUENCE</scope>
    <source>
        <strain evidence="3">CHK183-5548</strain>
    </source>
</reference>
<keyword evidence="2" id="KW-0812">Transmembrane</keyword>
<evidence type="ECO:0000313" key="4">
    <source>
        <dbReference type="Proteomes" id="UP000823883"/>
    </source>
</evidence>
<dbReference type="EMBL" id="DWWL01000002">
    <property type="protein sequence ID" value="HJC46442.1"/>
    <property type="molecule type" value="Genomic_DNA"/>
</dbReference>
<dbReference type="Proteomes" id="UP000823883">
    <property type="component" value="Unassembled WGS sequence"/>
</dbReference>
<comment type="caution">
    <text evidence="3">The sequence shown here is derived from an EMBL/GenBank/DDBJ whole genome shotgun (WGS) entry which is preliminary data.</text>
</comment>
<keyword evidence="2" id="KW-0472">Membrane</keyword>
<dbReference type="InterPro" id="IPR024294">
    <property type="entry name" value="DUF3810"/>
</dbReference>
<dbReference type="Pfam" id="PF12725">
    <property type="entry name" value="DUF3810"/>
    <property type="match status" value="1"/>
</dbReference>